<evidence type="ECO:0000313" key="6">
    <source>
        <dbReference type="EMBL" id="HFC92886.1"/>
    </source>
</evidence>
<keyword evidence="5" id="KW-0472">Membrane</keyword>
<accession>A0A7V2WV80</accession>
<proteinExistence type="predicted"/>
<name>A0A7V2WV80_LEUMU</name>
<evidence type="ECO:0000256" key="4">
    <source>
        <dbReference type="ARBA" id="ARBA00022989"/>
    </source>
</evidence>
<sequence>MSKKIKILAISSPGGHWIQLNKICNQLEGQFDVVYATPGAHYKSSAKEGGRKIYTITDASADSKLNLIPVTLQILSILIRERPNTIISTGAAPGVMAILLCKFLPIKTIWVDSIANVKVLSRSGKMVKNHADLVVTQWQELSDNKNIFYRGSVL</sequence>
<dbReference type="EMBL" id="DRMS01000326">
    <property type="protein sequence ID" value="HFC92886.1"/>
    <property type="molecule type" value="Genomic_DNA"/>
</dbReference>
<organism evidence="6">
    <name type="scientific">Leucothrix mucor</name>
    <dbReference type="NCBI Taxonomy" id="45248"/>
    <lineage>
        <taxon>Bacteria</taxon>
        <taxon>Pseudomonadati</taxon>
        <taxon>Pseudomonadota</taxon>
        <taxon>Gammaproteobacteria</taxon>
        <taxon>Thiotrichales</taxon>
        <taxon>Thiotrichaceae</taxon>
        <taxon>Leucothrix</taxon>
    </lineage>
</organism>
<dbReference type="PANTHER" id="PTHR12154">
    <property type="entry name" value="GLYCOSYL TRANSFERASE-RELATED"/>
    <property type="match status" value="1"/>
</dbReference>
<dbReference type="AlphaFoldDB" id="A0A7V2WV80"/>
<dbReference type="SUPFAM" id="SSF53756">
    <property type="entry name" value="UDP-Glycosyltransferase/glycogen phosphorylase"/>
    <property type="match status" value="1"/>
</dbReference>
<comment type="subcellular location">
    <subcellularLocation>
        <location evidence="1">Endoplasmic reticulum membrane</location>
        <topology evidence="1">Single-pass membrane protein</topology>
    </subcellularLocation>
</comment>
<keyword evidence="2" id="KW-0812">Transmembrane</keyword>
<dbReference type="Pfam" id="PF08660">
    <property type="entry name" value="Alg14"/>
    <property type="match status" value="1"/>
</dbReference>
<comment type="caution">
    <text evidence="6">The sequence shown here is derived from an EMBL/GenBank/DDBJ whole genome shotgun (WGS) entry which is preliminary data.</text>
</comment>
<evidence type="ECO:0000256" key="3">
    <source>
        <dbReference type="ARBA" id="ARBA00022824"/>
    </source>
</evidence>
<gene>
    <name evidence="6" type="ORF">ENJ51_08755</name>
</gene>
<evidence type="ECO:0000256" key="1">
    <source>
        <dbReference type="ARBA" id="ARBA00004389"/>
    </source>
</evidence>
<protein>
    <submittedName>
        <fullName evidence="6">Oligosaccharide biosynthesis protein Alg14</fullName>
    </submittedName>
</protein>
<dbReference type="Proteomes" id="UP000885750">
    <property type="component" value="Unassembled WGS sequence"/>
</dbReference>
<evidence type="ECO:0000256" key="5">
    <source>
        <dbReference type="ARBA" id="ARBA00023136"/>
    </source>
</evidence>
<dbReference type="GO" id="GO:0006488">
    <property type="term" value="P:dolichol-linked oligosaccharide biosynthetic process"/>
    <property type="evidence" value="ECO:0007669"/>
    <property type="project" value="InterPro"/>
</dbReference>
<keyword evidence="3" id="KW-0256">Endoplasmic reticulum</keyword>
<dbReference type="Gene3D" id="3.40.50.2000">
    <property type="entry name" value="Glycogen Phosphorylase B"/>
    <property type="match status" value="1"/>
</dbReference>
<dbReference type="InterPro" id="IPR013969">
    <property type="entry name" value="Oligosacch_biosynth_Alg14"/>
</dbReference>
<keyword evidence="4" id="KW-1133">Transmembrane helix</keyword>
<dbReference type="GO" id="GO:0004577">
    <property type="term" value="F:N-acetylglucosaminyldiphosphodolichol N-acetylglucosaminyltransferase activity"/>
    <property type="evidence" value="ECO:0007669"/>
    <property type="project" value="TreeGrafter"/>
</dbReference>
<evidence type="ECO:0000256" key="2">
    <source>
        <dbReference type="ARBA" id="ARBA00022692"/>
    </source>
</evidence>
<reference evidence="6" key="1">
    <citation type="journal article" date="2020" name="mSystems">
        <title>Genome- and Community-Level Interaction Insights into Carbon Utilization and Element Cycling Functions of Hydrothermarchaeota in Hydrothermal Sediment.</title>
        <authorList>
            <person name="Zhou Z."/>
            <person name="Liu Y."/>
            <person name="Xu W."/>
            <person name="Pan J."/>
            <person name="Luo Z.H."/>
            <person name="Li M."/>
        </authorList>
    </citation>
    <scope>NUCLEOTIDE SEQUENCE [LARGE SCALE GENOMIC DNA]</scope>
    <source>
        <strain evidence="6">HyVt-493</strain>
    </source>
</reference>
<dbReference type="PANTHER" id="PTHR12154:SF4">
    <property type="entry name" value="UDP-N-ACETYLGLUCOSAMINE TRANSFERASE SUBUNIT ALG14 HOMOLOG"/>
    <property type="match status" value="1"/>
</dbReference>